<keyword evidence="2" id="KW-1185">Reference proteome</keyword>
<evidence type="ECO:0000313" key="2">
    <source>
        <dbReference type="Proteomes" id="UP000032180"/>
    </source>
</evidence>
<proteinExistence type="predicted"/>
<reference evidence="1" key="3">
    <citation type="submission" date="2015-04" db="UniProtKB">
        <authorList>
            <consortium name="EnsemblPlants"/>
        </authorList>
    </citation>
    <scope>IDENTIFICATION</scope>
</reference>
<dbReference type="STRING" id="77586.A0A0D9X276"/>
<sequence length="215" mass="25084">MAHPDPHCLMQDYGTNQAYVFYGHHDEKFRDVDVEELPESAHVIAELPPQPQSMSLMDVQIWVIKLFRLHPETQDLQIKGFYSDYCPSVLIRGWDDGYWTTYDYLCDKSWASFAKKVRGRKNGMDMFVLYVDCSEIKHYGSLLKAIPGDYSQLETAVLPDQKSMSKFFFPLNCDEMKIKLQKAETHEVTGMNNEDKNVLFEEEAECLRFSQRTNK</sequence>
<reference evidence="1 2" key="1">
    <citation type="submission" date="2012-08" db="EMBL/GenBank/DDBJ databases">
        <title>Oryza genome evolution.</title>
        <authorList>
            <person name="Wing R.A."/>
        </authorList>
    </citation>
    <scope>NUCLEOTIDE SEQUENCE</scope>
</reference>
<dbReference type="EnsemblPlants" id="LPERR07G21200.1">
    <property type="protein sequence ID" value="LPERR07G21200.1"/>
    <property type="gene ID" value="LPERR07G21200"/>
</dbReference>
<name>A0A0D9X276_9ORYZ</name>
<dbReference type="HOGENOM" id="CLU_1284944_0_0_1"/>
<dbReference type="Gramene" id="LPERR07G21200.1">
    <property type="protein sequence ID" value="LPERR07G21200.1"/>
    <property type="gene ID" value="LPERR07G21200"/>
</dbReference>
<organism evidence="1 2">
    <name type="scientific">Leersia perrieri</name>
    <dbReference type="NCBI Taxonomy" id="77586"/>
    <lineage>
        <taxon>Eukaryota</taxon>
        <taxon>Viridiplantae</taxon>
        <taxon>Streptophyta</taxon>
        <taxon>Embryophyta</taxon>
        <taxon>Tracheophyta</taxon>
        <taxon>Spermatophyta</taxon>
        <taxon>Magnoliopsida</taxon>
        <taxon>Liliopsida</taxon>
        <taxon>Poales</taxon>
        <taxon>Poaceae</taxon>
        <taxon>BOP clade</taxon>
        <taxon>Oryzoideae</taxon>
        <taxon>Oryzeae</taxon>
        <taxon>Oryzinae</taxon>
        <taxon>Leersia</taxon>
    </lineage>
</organism>
<dbReference type="AlphaFoldDB" id="A0A0D9X276"/>
<evidence type="ECO:0000313" key="1">
    <source>
        <dbReference type="EnsemblPlants" id="LPERR07G21200.1"/>
    </source>
</evidence>
<accession>A0A0D9X276</accession>
<protein>
    <submittedName>
        <fullName evidence="1">Uncharacterized protein</fullName>
    </submittedName>
</protein>
<dbReference type="eggNOG" id="ENOG502QSE3">
    <property type="taxonomic scope" value="Eukaryota"/>
</dbReference>
<dbReference type="Proteomes" id="UP000032180">
    <property type="component" value="Chromosome 7"/>
</dbReference>
<reference evidence="2" key="2">
    <citation type="submission" date="2013-12" db="EMBL/GenBank/DDBJ databases">
        <authorList>
            <person name="Yu Y."/>
            <person name="Lee S."/>
            <person name="de Baynast K."/>
            <person name="Wissotski M."/>
            <person name="Liu L."/>
            <person name="Talag J."/>
            <person name="Goicoechea J."/>
            <person name="Angelova A."/>
            <person name="Jetty R."/>
            <person name="Kudrna D."/>
            <person name="Golser W."/>
            <person name="Rivera L."/>
            <person name="Zhang J."/>
            <person name="Wing R."/>
        </authorList>
    </citation>
    <scope>NUCLEOTIDE SEQUENCE</scope>
</reference>